<dbReference type="AlphaFoldDB" id="A0A2N9L447"/>
<organism evidence="1 2">
    <name type="scientific">Candidatus Sulfuritelmatomonas gaucii</name>
    <dbReference type="NCBI Taxonomy" id="2043161"/>
    <lineage>
        <taxon>Bacteria</taxon>
        <taxon>Pseudomonadati</taxon>
        <taxon>Acidobacteriota</taxon>
        <taxon>Terriglobia</taxon>
        <taxon>Terriglobales</taxon>
        <taxon>Acidobacteriaceae</taxon>
        <taxon>Candidatus Sulfuritelmatomonas</taxon>
    </lineage>
</organism>
<dbReference type="InterPro" id="IPR008878">
    <property type="entry name" value="Transposase_IS66_Orf2"/>
</dbReference>
<dbReference type="NCBIfam" id="NF033819">
    <property type="entry name" value="IS66_TnpB"/>
    <property type="match status" value="1"/>
</dbReference>
<evidence type="ECO:0008006" key="3">
    <source>
        <dbReference type="Google" id="ProtNLM"/>
    </source>
</evidence>
<name>A0A2N9L447_9BACT</name>
<accession>A0A2N9L447</accession>
<gene>
    <name evidence="1" type="ORF">SBA5_1220003</name>
</gene>
<protein>
    <recommendedName>
        <fullName evidence="3">Transposase</fullName>
    </recommendedName>
</protein>
<dbReference type="Proteomes" id="UP000239735">
    <property type="component" value="Unassembled WGS sequence"/>
</dbReference>
<dbReference type="PANTHER" id="PTHR36455">
    <property type="match status" value="1"/>
</dbReference>
<dbReference type="PANTHER" id="PTHR36455:SF1">
    <property type="entry name" value="BLR8292 PROTEIN"/>
    <property type="match status" value="1"/>
</dbReference>
<dbReference type="Pfam" id="PF05717">
    <property type="entry name" value="TnpB_IS66"/>
    <property type="match status" value="1"/>
</dbReference>
<reference evidence="2" key="1">
    <citation type="submission" date="2018-02" db="EMBL/GenBank/DDBJ databases">
        <authorList>
            <person name="Hausmann B."/>
        </authorList>
    </citation>
    <scope>NUCLEOTIDE SEQUENCE [LARGE SCALE GENOMIC DNA]</scope>
    <source>
        <strain evidence="2">Peat soil MAG SbA5</strain>
    </source>
</reference>
<proteinExistence type="predicted"/>
<sequence length="124" mass="13913">MFGLGPATRIYLAAGVTDMRKGFEGLYGLVRDRLSCEPLSGHLFLFCNAQRNRLKVLVWDGSGLWVCAKRLEKGRFTWPQSGDAQGKVALSHEELSLLLGGIDLAKTKHKRWYRKVSPERHTAA</sequence>
<evidence type="ECO:0000313" key="2">
    <source>
        <dbReference type="Proteomes" id="UP000239735"/>
    </source>
</evidence>
<evidence type="ECO:0000313" key="1">
    <source>
        <dbReference type="EMBL" id="SPE18020.1"/>
    </source>
</evidence>
<dbReference type="EMBL" id="OKRB01000027">
    <property type="protein sequence ID" value="SPE18020.1"/>
    <property type="molecule type" value="Genomic_DNA"/>
</dbReference>